<dbReference type="KEGG" id="dpp:DICPUDRAFT_97687"/>
<name>F0ZIY2_DICPU</name>
<keyword evidence="1" id="KW-1133">Transmembrane helix</keyword>
<feature type="transmembrane region" description="Helical" evidence="1">
    <location>
        <begin position="171"/>
        <end position="196"/>
    </location>
</feature>
<dbReference type="AlphaFoldDB" id="F0ZIY2"/>
<keyword evidence="3" id="KW-1185">Reference proteome</keyword>
<dbReference type="RefSeq" id="XP_003287363.1">
    <property type="nucleotide sequence ID" value="XM_003287315.1"/>
</dbReference>
<feature type="transmembrane region" description="Helical" evidence="1">
    <location>
        <begin position="261"/>
        <end position="284"/>
    </location>
</feature>
<evidence type="ECO:0000256" key="1">
    <source>
        <dbReference type="SAM" id="Phobius"/>
    </source>
</evidence>
<feature type="transmembrane region" description="Helical" evidence="1">
    <location>
        <begin position="7"/>
        <end position="26"/>
    </location>
</feature>
<reference evidence="3" key="1">
    <citation type="journal article" date="2011" name="Genome Biol.">
        <title>Comparative genomics of the social amoebae Dictyostelium discoideum and Dictyostelium purpureum.</title>
        <authorList>
            <consortium name="US DOE Joint Genome Institute (JGI-PGF)"/>
            <person name="Sucgang R."/>
            <person name="Kuo A."/>
            <person name="Tian X."/>
            <person name="Salerno W."/>
            <person name="Parikh A."/>
            <person name="Feasley C.L."/>
            <person name="Dalin E."/>
            <person name="Tu H."/>
            <person name="Huang E."/>
            <person name="Barry K."/>
            <person name="Lindquist E."/>
            <person name="Shapiro H."/>
            <person name="Bruce D."/>
            <person name="Schmutz J."/>
            <person name="Salamov A."/>
            <person name="Fey P."/>
            <person name="Gaudet P."/>
            <person name="Anjard C."/>
            <person name="Babu M.M."/>
            <person name="Basu S."/>
            <person name="Bushmanova Y."/>
            <person name="van der Wel H."/>
            <person name="Katoh-Kurasawa M."/>
            <person name="Dinh C."/>
            <person name="Coutinho P.M."/>
            <person name="Saito T."/>
            <person name="Elias M."/>
            <person name="Schaap P."/>
            <person name="Kay R.R."/>
            <person name="Henrissat B."/>
            <person name="Eichinger L."/>
            <person name="Rivero F."/>
            <person name="Putnam N.H."/>
            <person name="West C.M."/>
            <person name="Loomis W.F."/>
            <person name="Chisholm R.L."/>
            <person name="Shaulsky G."/>
            <person name="Strassmann J.E."/>
            <person name="Queller D.C."/>
            <person name="Kuspa A."/>
            <person name="Grigoriev I.V."/>
        </authorList>
    </citation>
    <scope>NUCLEOTIDE SEQUENCE [LARGE SCALE GENOMIC DNA]</scope>
    <source>
        <strain evidence="3">QSDP1</strain>
    </source>
</reference>
<accession>F0ZIY2</accession>
<evidence type="ECO:0000313" key="2">
    <source>
        <dbReference type="EMBL" id="EGC36106.1"/>
    </source>
</evidence>
<feature type="transmembrane region" description="Helical" evidence="1">
    <location>
        <begin position="127"/>
        <end position="150"/>
    </location>
</feature>
<keyword evidence="1" id="KW-0472">Membrane</keyword>
<proteinExistence type="predicted"/>
<dbReference type="InParanoid" id="F0ZIY2"/>
<protein>
    <submittedName>
        <fullName evidence="2">Uncharacterized protein</fullName>
    </submittedName>
</protein>
<evidence type="ECO:0000313" key="3">
    <source>
        <dbReference type="Proteomes" id="UP000001064"/>
    </source>
</evidence>
<organism evidence="2 3">
    <name type="scientific">Dictyostelium purpureum</name>
    <name type="common">Slime mold</name>
    <dbReference type="NCBI Taxonomy" id="5786"/>
    <lineage>
        <taxon>Eukaryota</taxon>
        <taxon>Amoebozoa</taxon>
        <taxon>Evosea</taxon>
        <taxon>Eumycetozoa</taxon>
        <taxon>Dictyostelia</taxon>
        <taxon>Dictyosteliales</taxon>
        <taxon>Dictyosteliaceae</taxon>
        <taxon>Dictyostelium</taxon>
    </lineage>
</organism>
<dbReference type="EMBL" id="GL871037">
    <property type="protein sequence ID" value="EGC36106.1"/>
    <property type="molecule type" value="Genomic_DNA"/>
</dbReference>
<keyword evidence="1" id="KW-0812">Transmembrane</keyword>
<dbReference type="VEuPathDB" id="AmoebaDB:DICPUDRAFT_97687"/>
<dbReference type="GeneID" id="10501312"/>
<sequence length="333" mass="39607">MYLKISLTFGGIIILLSFFVATNLLVSSNGSNLYKTIIVNFKGNENQLKNITYQETQFYFDRYVVYTFKDIFVNISDPDQVISSSHKYHHDNELSIKWDSIGNKKDSERYYDNVINSYSGSSPLKKFFTMLNFLNKVCIVFRFVPLFIFIKRCNHMVYFDIFLESDKKKRNMINILLFISYSILNILMYITFFLMMDIPRVFRDQNKFYHETSNIYYDQLCDGFNKEKQYYFKCTKYEGSNKVINTSKDDLYLLKWYPDTFWVFCIISAVLDSLGLLTAIYYYFTNDVHSNIDDADEEMKHIKKSAIKDINIQIKEESFVEKSFDDDSLYQYG</sequence>
<gene>
    <name evidence="2" type="ORF">DICPUDRAFT_97687</name>
</gene>
<dbReference type="Proteomes" id="UP000001064">
    <property type="component" value="Unassembled WGS sequence"/>
</dbReference>